<dbReference type="OrthoDB" id="9797097at2"/>
<keyword evidence="2" id="KW-0238">DNA-binding</keyword>
<comment type="caution">
    <text evidence="5">The sequence shown here is derived from an EMBL/GenBank/DDBJ whole genome shotgun (WGS) entry which is preliminary data.</text>
</comment>
<dbReference type="SMART" id="SM00342">
    <property type="entry name" value="HTH_ARAC"/>
    <property type="match status" value="1"/>
</dbReference>
<keyword evidence="6" id="KW-1185">Reference proteome</keyword>
<evidence type="ECO:0000256" key="3">
    <source>
        <dbReference type="ARBA" id="ARBA00023163"/>
    </source>
</evidence>
<organism evidence="5 6">
    <name type="scientific">Algoriphagus lacus</name>
    <dbReference type="NCBI Taxonomy" id="2056311"/>
    <lineage>
        <taxon>Bacteria</taxon>
        <taxon>Pseudomonadati</taxon>
        <taxon>Bacteroidota</taxon>
        <taxon>Cytophagia</taxon>
        <taxon>Cytophagales</taxon>
        <taxon>Cyclobacteriaceae</taxon>
        <taxon>Algoriphagus</taxon>
    </lineage>
</organism>
<dbReference type="PROSITE" id="PS01124">
    <property type="entry name" value="HTH_ARAC_FAMILY_2"/>
    <property type="match status" value="1"/>
</dbReference>
<evidence type="ECO:0000313" key="5">
    <source>
        <dbReference type="EMBL" id="RIW13354.1"/>
    </source>
</evidence>
<keyword evidence="3" id="KW-0804">Transcription</keyword>
<dbReference type="Proteomes" id="UP000283522">
    <property type="component" value="Unassembled WGS sequence"/>
</dbReference>
<dbReference type="SUPFAM" id="SSF51215">
    <property type="entry name" value="Regulatory protein AraC"/>
    <property type="match status" value="1"/>
</dbReference>
<proteinExistence type="predicted"/>
<keyword evidence="1" id="KW-0805">Transcription regulation</keyword>
<feature type="domain" description="HTH araC/xylS-type" evidence="4">
    <location>
        <begin position="182"/>
        <end position="280"/>
    </location>
</feature>
<dbReference type="InterPro" id="IPR037923">
    <property type="entry name" value="HTH-like"/>
</dbReference>
<evidence type="ECO:0000259" key="4">
    <source>
        <dbReference type="PROSITE" id="PS01124"/>
    </source>
</evidence>
<dbReference type="Pfam" id="PF12833">
    <property type="entry name" value="HTH_18"/>
    <property type="match status" value="1"/>
</dbReference>
<reference evidence="5 6" key="1">
    <citation type="submission" date="2018-09" db="EMBL/GenBank/DDBJ databases">
        <authorList>
            <person name="Wang X."/>
            <person name="Du Z."/>
        </authorList>
    </citation>
    <scope>NUCLEOTIDE SEQUENCE [LARGE SCALE GENOMIC DNA]</scope>
    <source>
        <strain evidence="5 6">N3</strain>
    </source>
</reference>
<dbReference type="Gene3D" id="1.10.10.60">
    <property type="entry name" value="Homeodomain-like"/>
    <property type="match status" value="1"/>
</dbReference>
<dbReference type="GO" id="GO:0043565">
    <property type="term" value="F:sequence-specific DNA binding"/>
    <property type="evidence" value="ECO:0007669"/>
    <property type="project" value="InterPro"/>
</dbReference>
<accession>A0A418PN83</accession>
<sequence>MRQFNFEPKKYGFELMMDLYSLEDIGKDHFEAKPHTLDFFEILILENGTGTLSVNQFSTQLQPFTLVFASPGQVKRNDIQTNKGFHLVFKEDFLATFFSDKLFVHRMRYFFNTNHPQFFSVKPEDYDLLRIILSELQREIQNYKTDSPHLLRALLYYLLAKLNRLYCEHFGILDQEFIHDVYQLKEAINHSIRKFHTVKEYCHLLGKDQGHLNKIIKSATGQTISELIRDRLIQEIKSELLYSKKSIFQIALDLGFSEPNNLSRFFSNYTGMSPSVFREHSN</sequence>
<dbReference type="PANTHER" id="PTHR43280">
    <property type="entry name" value="ARAC-FAMILY TRANSCRIPTIONAL REGULATOR"/>
    <property type="match status" value="1"/>
</dbReference>
<dbReference type="RefSeq" id="WP_119478940.1">
    <property type="nucleotide sequence ID" value="NZ_QXML01000009.1"/>
</dbReference>
<evidence type="ECO:0000256" key="2">
    <source>
        <dbReference type="ARBA" id="ARBA00023125"/>
    </source>
</evidence>
<dbReference type="SUPFAM" id="SSF46689">
    <property type="entry name" value="Homeodomain-like"/>
    <property type="match status" value="1"/>
</dbReference>
<dbReference type="InterPro" id="IPR009057">
    <property type="entry name" value="Homeodomain-like_sf"/>
</dbReference>
<dbReference type="AlphaFoldDB" id="A0A418PN83"/>
<dbReference type="GO" id="GO:0003700">
    <property type="term" value="F:DNA-binding transcription factor activity"/>
    <property type="evidence" value="ECO:0007669"/>
    <property type="project" value="InterPro"/>
</dbReference>
<gene>
    <name evidence="5" type="ORF">D0X99_16390</name>
</gene>
<protein>
    <submittedName>
        <fullName evidence="5">AraC family transcriptional regulator</fullName>
    </submittedName>
</protein>
<name>A0A418PN83_9BACT</name>
<evidence type="ECO:0000256" key="1">
    <source>
        <dbReference type="ARBA" id="ARBA00023015"/>
    </source>
</evidence>
<evidence type="ECO:0000313" key="6">
    <source>
        <dbReference type="Proteomes" id="UP000283522"/>
    </source>
</evidence>
<dbReference type="EMBL" id="QXML01000009">
    <property type="protein sequence ID" value="RIW13354.1"/>
    <property type="molecule type" value="Genomic_DNA"/>
</dbReference>
<dbReference type="InterPro" id="IPR018060">
    <property type="entry name" value="HTH_AraC"/>
</dbReference>
<dbReference type="PANTHER" id="PTHR43280:SF32">
    <property type="entry name" value="TRANSCRIPTIONAL REGULATORY PROTEIN"/>
    <property type="match status" value="1"/>
</dbReference>